<dbReference type="Proteomes" id="UP000019132">
    <property type="component" value="Unassembled WGS sequence"/>
</dbReference>
<dbReference type="GO" id="GO:0004553">
    <property type="term" value="F:hydrolase activity, hydrolyzing O-glycosyl compounds"/>
    <property type="evidence" value="ECO:0007669"/>
    <property type="project" value="InterPro"/>
</dbReference>
<dbReference type="InterPro" id="IPR017853">
    <property type="entry name" value="GH"/>
</dbReference>
<organism evidence="9 10">
    <name type="scientific">Globisporangium ultimum (strain ATCC 200006 / CBS 805.95 / DAOM BR144)</name>
    <name type="common">Pythium ultimum</name>
    <dbReference type="NCBI Taxonomy" id="431595"/>
    <lineage>
        <taxon>Eukaryota</taxon>
        <taxon>Sar</taxon>
        <taxon>Stramenopiles</taxon>
        <taxon>Oomycota</taxon>
        <taxon>Peronosporomycetes</taxon>
        <taxon>Pythiales</taxon>
        <taxon>Pythiaceae</taxon>
        <taxon>Globisporangium</taxon>
    </lineage>
</organism>
<proteinExistence type="inferred from homology"/>
<dbReference type="Pfam" id="PF00150">
    <property type="entry name" value="Cellulase"/>
    <property type="match status" value="1"/>
</dbReference>
<evidence type="ECO:0000259" key="8">
    <source>
        <dbReference type="Pfam" id="PF00150"/>
    </source>
</evidence>
<evidence type="ECO:0000256" key="4">
    <source>
        <dbReference type="ARBA" id="ARBA00023277"/>
    </source>
</evidence>
<dbReference type="InParanoid" id="K3WVN3"/>
<comment type="similarity">
    <text evidence="1 7">Belongs to the glycosyl hydrolase 5 (cellulase A) family.</text>
</comment>
<keyword evidence="2 7" id="KW-0378">Hydrolase</keyword>
<evidence type="ECO:0000256" key="2">
    <source>
        <dbReference type="ARBA" id="ARBA00022801"/>
    </source>
</evidence>
<keyword evidence="3" id="KW-0136">Cellulose degradation</keyword>
<dbReference type="HOGENOM" id="CLU_022692_1_0_1"/>
<dbReference type="AlphaFoldDB" id="K3WVN3"/>
<protein>
    <recommendedName>
        <fullName evidence="8">Glycoside hydrolase family 5 domain-containing protein</fullName>
    </recommendedName>
</protein>
<evidence type="ECO:0000256" key="7">
    <source>
        <dbReference type="RuleBase" id="RU361153"/>
    </source>
</evidence>
<keyword evidence="5 7" id="KW-0326">Glycosidase</keyword>
<evidence type="ECO:0000256" key="6">
    <source>
        <dbReference type="ARBA" id="ARBA00023326"/>
    </source>
</evidence>
<evidence type="ECO:0000256" key="1">
    <source>
        <dbReference type="ARBA" id="ARBA00005641"/>
    </source>
</evidence>
<evidence type="ECO:0000256" key="5">
    <source>
        <dbReference type="ARBA" id="ARBA00023295"/>
    </source>
</evidence>
<evidence type="ECO:0000256" key="3">
    <source>
        <dbReference type="ARBA" id="ARBA00023001"/>
    </source>
</evidence>
<dbReference type="eggNOG" id="ENOG502RQ3Y">
    <property type="taxonomic scope" value="Eukaryota"/>
</dbReference>
<dbReference type="SUPFAM" id="SSF51445">
    <property type="entry name" value="(Trans)glycosidases"/>
    <property type="match status" value="1"/>
</dbReference>
<keyword evidence="6" id="KW-0624">Polysaccharide degradation</keyword>
<reference evidence="10" key="2">
    <citation type="submission" date="2010-04" db="EMBL/GenBank/DDBJ databases">
        <authorList>
            <person name="Buell R."/>
            <person name="Hamilton J."/>
            <person name="Hostetler J."/>
        </authorList>
    </citation>
    <scope>NUCLEOTIDE SEQUENCE [LARGE SCALE GENOMIC DNA]</scope>
    <source>
        <strain evidence="10">DAOM:BR144</strain>
    </source>
</reference>
<dbReference type="EnsemblProtists" id="PYU1_T009031">
    <property type="protein sequence ID" value="PYU1_T009031"/>
    <property type="gene ID" value="PYU1_G009013"/>
</dbReference>
<dbReference type="Gene3D" id="3.20.20.80">
    <property type="entry name" value="Glycosidases"/>
    <property type="match status" value="1"/>
</dbReference>
<keyword evidence="4" id="KW-0119">Carbohydrate metabolism</keyword>
<dbReference type="PANTHER" id="PTHR35923:SF2">
    <property type="entry name" value="ENDOGLUCANASE"/>
    <property type="match status" value="1"/>
</dbReference>
<reference evidence="10" key="1">
    <citation type="journal article" date="2010" name="Genome Biol.">
        <title>Genome sequence of the necrotrophic plant pathogen Pythium ultimum reveals original pathogenicity mechanisms and effector repertoire.</title>
        <authorList>
            <person name="Levesque C.A."/>
            <person name="Brouwer H."/>
            <person name="Cano L."/>
            <person name="Hamilton J.P."/>
            <person name="Holt C."/>
            <person name="Huitema E."/>
            <person name="Raffaele S."/>
            <person name="Robideau G.P."/>
            <person name="Thines M."/>
            <person name="Win J."/>
            <person name="Zerillo M.M."/>
            <person name="Beakes G.W."/>
            <person name="Boore J.L."/>
            <person name="Busam D."/>
            <person name="Dumas B."/>
            <person name="Ferriera S."/>
            <person name="Fuerstenberg S.I."/>
            <person name="Gachon C.M."/>
            <person name="Gaulin E."/>
            <person name="Govers F."/>
            <person name="Grenville-Briggs L."/>
            <person name="Horner N."/>
            <person name="Hostetler J."/>
            <person name="Jiang R.H."/>
            <person name="Johnson J."/>
            <person name="Krajaejun T."/>
            <person name="Lin H."/>
            <person name="Meijer H.J."/>
            <person name="Moore B."/>
            <person name="Morris P."/>
            <person name="Phuntmart V."/>
            <person name="Puiu D."/>
            <person name="Shetty J."/>
            <person name="Stajich J.E."/>
            <person name="Tripathy S."/>
            <person name="Wawra S."/>
            <person name="van West P."/>
            <person name="Whitty B.R."/>
            <person name="Coutinho P.M."/>
            <person name="Henrissat B."/>
            <person name="Martin F."/>
            <person name="Thomas P.D."/>
            <person name="Tyler B.M."/>
            <person name="De Vries R.P."/>
            <person name="Kamoun S."/>
            <person name="Yandell M."/>
            <person name="Tisserat N."/>
            <person name="Buell C.R."/>
        </authorList>
    </citation>
    <scope>NUCLEOTIDE SEQUENCE</scope>
    <source>
        <strain evidence="10">DAOM:BR144</strain>
    </source>
</reference>
<reference evidence="9" key="3">
    <citation type="submission" date="2015-02" db="UniProtKB">
        <authorList>
            <consortium name="EnsemblProtists"/>
        </authorList>
    </citation>
    <scope>IDENTIFICATION</scope>
    <source>
        <strain evidence="9">DAOM BR144</strain>
    </source>
</reference>
<name>K3WVN3_GLOUD</name>
<keyword evidence="10" id="KW-1185">Reference proteome</keyword>
<accession>K3WVN3</accession>
<sequence>MCYEIASFLARNNFNSVRLPISLASVLHDTAPDLAFVNASENRALRLDNYTSTLQSIIKAFAYRQISVLISVDATTKAGTNISEEGYLHAIDKLTSSLCTSSYWNVLGLDLRSESGQNTTWGDGSATDFRAAATRIGNRMLQGCPSWLVFVRGIHESDDHLETGETYGFDAWSRGGGLSKTKEFPVTLSIPDKVVYAPHFYLPGVVPSANDVYTQRDSATELSDAELQETVRDAFDRMIGQLATEPERPAIVLSGFGGLYLEDKSSYRTSQRTVDYTVKLISEALGLIGGYAWALNPETSFTRHGQAAQEGLVTSDWRTANEPYLEALESLNEIPHLSATQCFPLNSSRR</sequence>
<dbReference type="VEuPathDB" id="FungiDB:PYU1_G009013"/>
<evidence type="ECO:0000313" key="10">
    <source>
        <dbReference type="Proteomes" id="UP000019132"/>
    </source>
</evidence>
<feature type="domain" description="Glycoside hydrolase family 5" evidence="8">
    <location>
        <begin position="6"/>
        <end position="263"/>
    </location>
</feature>
<dbReference type="EMBL" id="GL376599">
    <property type="status" value="NOT_ANNOTATED_CDS"/>
    <property type="molecule type" value="Genomic_DNA"/>
</dbReference>
<dbReference type="GO" id="GO:0030245">
    <property type="term" value="P:cellulose catabolic process"/>
    <property type="evidence" value="ECO:0007669"/>
    <property type="project" value="UniProtKB-KW"/>
</dbReference>
<dbReference type="STRING" id="431595.K3WVN3"/>
<evidence type="ECO:0000313" key="9">
    <source>
        <dbReference type="EnsemblProtists" id="PYU1_T009031"/>
    </source>
</evidence>
<dbReference type="PANTHER" id="PTHR35923">
    <property type="entry name" value="MAJOR EXTRACELLULAR ENDOGLUCANASE"/>
    <property type="match status" value="1"/>
</dbReference>
<dbReference type="InterPro" id="IPR001547">
    <property type="entry name" value="Glyco_hydro_5"/>
</dbReference>